<evidence type="ECO:0000313" key="3">
    <source>
        <dbReference type="Proteomes" id="UP000241890"/>
    </source>
</evidence>
<dbReference type="EMBL" id="BEYU01000021">
    <property type="protein sequence ID" value="GBG26443.1"/>
    <property type="molecule type" value="Genomic_DNA"/>
</dbReference>
<feature type="region of interest" description="Disordered" evidence="1">
    <location>
        <begin position="301"/>
        <end position="321"/>
    </location>
</feature>
<accession>A0A2R5GCX4</accession>
<proteinExistence type="predicted"/>
<dbReference type="InParanoid" id="A0A2R5GCX4"/>
<feature type="compositionally biased region" description="Basic residues" evidence="1">
    <location>
        <begin position="512"/>
        <end position="521"/>
    </location>
</feature>
<gene>
    <name evidence="2" type="ORF">FCC1311_026642</name>
</gene>
<organism evidence="2 3">
    <name type="scientific">Hondaea fermentalgiana</name>
    <dbReference type="NCBI Taxonomy" id="2315210"/>
    <lineage>
        <taxon>Eukaryota</taxon>
        <taxon>Sar</taxon>
        <taxon>Stramenopiles</taxon>
        <taxon>Bigyra</taxon>
        <taxon>Labyrinthulomycetes</taxon>
        <taxon>Thraustochytrida</taxon>
        <taxon>Thraustochytriidae</taxon>
        <taxon>Hondaea</taxon>
    </lineage>
</organism>
<feature type="region of interest" description="Disordered" evidence="1">
    <location>
        <begin position="442"/>
        <end position="521"/>
    </location>
</feature>
<reference evidence="2 3" key="1">
    <citation type="submission" date="2017-12" db="EMBL/GenBank/DDBJ databases">
        <title>Sequencing, de novo assembly and annotation of complete genome of a new Thraustochytrid species, strain FCC1311.</title>
        <authorList>
            <person name="Sedici K."/>
            <person name="Godart F."/>
            <person name="Aiese Cigliano R."/>
            <person name="Sanseverino W."/>
            <person name="Barakat M."/>
            <person name="Ortet P."/>
            <person name="Marechal E."/>
            <person name="Cagnac O."/>
            <person name="Amato A."/>
        </authorList>
    </citation>
    <scope>NUCLEOTIDE SEQUENCE [LARGE SCALE GENOMIC DNA]</scope>
</reference>
<keyword evidence="3" id="KW-1185">Reference proteome</keyword>
<feature type="compositionally biased region" description="Basic and acidic residues" evidence="1">
    <location>
        <begin position="12"/>
        <end position="23"/>
    </location>
</feature>
<dbReference type="AlphaFoldDB" id="A0A2R5GCX4"/>
<dbReference type="Proteomes" id="UP000241890">
    <property type="component" value="Unassembled WGS sequence"/>
</dbReference>
<protein>
    <submittedName>
        <fullName evidence="2">Uncharacterized protein</fullName>
    </submittedName>
</protein>
<dbReference type="OrthoDB" id="78299at2759"/>
<feature type="region of interest" description="Disordered" evidence="1">
    <location>
        <begin position="1"/>
        <end position="23"/>
    </location>
</feature>
<name>A0A2R5GCX4_9STRA</name>
<sequence length="521" mass="57699">MDGVRLLGCRSRGHDRPETDDRPASAWTWRIMSKQANKRGGAAVAPASTPLLGQLELTQQPEAVFYKDEGGQKWYYLFVFFVVRGEQTPELKRAYDRVADGRRRIPIDCTLLYDSNMEPVADQSILNLLGSSRDDGEVSDGTPEFDVSKGTGSVRYRINKVSLRKDNQGFRLKLQLRGLENLIKPVVTEATQVFSKRKRLRKEHREPEQHKRTKVEVLARRRNEEVERKLARQSMQSTPLIHRVLSDPALTKVPEYPEMRQHAEDGDIFDEVGFRHAKRGRMSEGATEVVADDIGQLIPPQHHDEDPLLGSHKQGSASDLAAENASLRKRVANLESRMMHIDEKFGELLVMLQFTIPAYTPEGEHEDTDGEGQVGLPIVAGESALRNVPAVNEARNDNDDSLRKVNHSLRISSMPSLRTGGAPSYPLREHFASLIKSFSAGSHHTGGAAERLSHALSRGRNGATSAEGGDVEGNAEGEHLEVHTSGLSGGVDDSAGLSTNNSLHPIAPVLSAKHRSAKRRR</sequence>
<evidence type="ECO:0000256" key="1">
    <source>
        <dbReference type="SAM" id="MobiDB-lite"/>
    </source>
</evidence>
<comment type="caution">
    <text evidence="2">The sequence shown here is derived from an EMBL/GenBank/DDBJ whole genome shotgun (WGS) entry which is preliminary data.</text>
</comment>
<evidence type="ECO:0000313" key="2">
    <source>
        <dbReference type="EMBL" id="GBG26443.1"/>
    </source>
</evidence>